<evidence type="ECO:0000313" key="2">
    <source>
        <dbReference type="EMBL" id="AFD00617.1"/>
    </source>
</evidence>
<accession>H8IAW2</accession>
<reference evidence="2 3" key="1">
    <citation type="journal article" date="2012" name="J. Bacteriol.">
        <title>Complete genome sequence of a thermophilic methanogen, Methanocella conradii HZ254, isolated from Chinese rice field soil.</title>
        <authorList>
            <person name="Lu Z."/>
            <person name="Lu Y."/>
        </authorList>
    </citation>
    <scope>NUCLEOTIDE SEQUENCE [LARGE SCALE GENOMIC DNA]</scope>
    <source>
        <strain evidence="3">DSM 24694 / JCM 17849 / CGMCC 1.5162 / HZ254</strain>
    </source>
</reference>
<feature type="transmembrane region" description="Helical" evidence="1">
    <location>
        <begin position="267"/>
        <end position="287"/>
    </location>
</feature>
<dbReference type="RefSeq" id="WP_014406448.1">
    <property type="nucleotide sequence ID" value="NC_017034.1"/>
</dbReference>
<name>H8IAW2_METCZ</name>
<feature type="transmembrane region" description="Helical" evidence="1">
    <location>
        <begin position="241"/>
        <end position="261"/>
    </location>
</feature>
<keyword evidence="1" id="KW-0812">Transmembrane</keyword>
<protein>
    <submittedName>
        <fullName evidence="2">Uncharacterized protein</fullName>
    </submittedName>
</protein>
<proteinExistence type="predicted"/>
<dbReference type="eggNOG" id="arCOG03825">
    <property type="taxonomic scope" value="Archaea"/>
</dbReference>
<dbReference type="KEGG" id="mez:Mtc_1876"/>
<sequence length="312" mass="34540">MIDTIIDDYIRDVTKDMDASQRGEVAKELRTHILDSAEAMAAEGKVAVDEAIIRQVIDKMGPAEKIAAMYPSRETLFKNHMWKAVQALVGIAVAFLIVAALLSLVAPGQVDAPVRTIIMVVSALALAIVVISAIFMAIYFYESRLKATYEERLRRLNKSLSDMTSPLKVALSIAMVIFWLAIINLFWQQIPFLMGLEEGRMISLLTPDFTGFLPYINLLGACTIVAELLFVFLLQKWVPAIIESALNVGSALLIAWVYLAFPFSPEFTPLITAMIKVALLLCILGFLMDAAQKLWKAAQFFIHGSPEKSKAV</sequence>
<dbReference type="EMBL" id="CP003243">
    <property type="protein sequence ID" value="AFD00617.1"/>
    <property type="molecule type" value="Genomic_DNA"/>
</dbReference>
<evidence type="ECO:0000313" key="3">
    <source>
        <dbReference type="Proteomes" id="UP000005233"/>
    </source>
</evidence>
<dbReference type="OrthoDB" id="15347at2157"/>
<dbReference type="Proteomes" id="UP000005233">
    <property type="component" value="Chromosome"/>
</dbReference>
<feature type="transmembrane region" description="Helical" evidence="1">
    <location>
        <begin position="117"/>
        <end position="142"/>
    </location>
</feature>
<keyword evidence="1" id="KW-1133">Transmembrane helix</keyword>
<evidence type="ECO:0000256" key="1">
    <source>
        <dbReference type="SAM" id="Phobius"/>
    </source>
</evidence>
<organism evidence="2 3">
    <name type="scientific">Methanocella conradii (strain DSM 24694 / JCM 17849 / CGMCC 1.5162 / HZ254)</name>
    <dbReference type="NCBI Taxonomy" id="1041930"/>
    <lineage>
        <taxon>Archaea</taxon>
        <taxon>Methanobacteriati</taxon>
        <taxon>Methanobacteriota</taxon>
        <taxon>Stenosarchaea group</taxon>
        <taxon>Methanomicrobia</taxon>
        <taxon>Methanocellales</taxon>
        <taxon>Methanocellaceae</taxon>
        <taxon>Methanocella</taxon>
    </lineage>
</organism>
<feature type="transmembrane region" description="Helical" evidence="1">
    <location>
        <begin position="212"/>
        <end position="234"/>
    </location>
</feature>
<dbReference type="AlphaFoldDB" id="H8IAW2"/>
<feature type="transmembrane region" description="Helical" evidence="1">
    <location>
        <begin position="163"/>
        <end position="187"/>
    </location>
</feature>
<feature type="transmembrane region" description="Helical" evidence="1">
    <location>
        <begin position="84"/>
        <end position="105"/>
    </location>
</feature>
<dbReference type="HOGENOM" id="CLU_890288_0_0_2"/>
<keyword evidence="1" id="KW-0472">Membrane</keyword>
<keyword evidence="3" id="KW-1185">Reference proteome</keyword>
<dbReference type="GeneID" id="11972023"/>
<dbReference type="Pfam" id="PF22564">
    <property type="entry name" value="HAAS"/>
    <property type="match status" value="1"/>
</dbReference>
<dbReference type="STRING" id="1041930.Mtc_1876"/>
<gene>
    <name evidence="2" type="ordered locus">Mtc_1876</name>
</gene>